<evidence type="ECO:0000256" key="10">
    <source>
        <dbReference type="ARBA" id="ARBA00022777"/>
    </source>
</evidence>
<dbReference type="Gene3D" id="3.30.565.10">
    <property type="entry name" value="Histidine kinase-like ATPase, C-terminal domain"/>
    <property type="match status" value="1"/>
</dbReference>
<evidence type="ECO:0000256" key="12">
    <source>
        <dbReference type="ARBA" id="ARBA00022989"/>
    </source>
</evidence>
<dbReference type="InterPro" id="IPR001610">
    <property type="entry name" value="PAC"/>
</dbReference>
<dbReference type="PANTHER" id="PTHR43047">
    <property type="entry name" value="TWO-COMPONENT HISTIDINE PROTEIN KINASE"/>
    <property type="match status" value="1"/>
</dbReference>
<dbReference type="SMART" id="SM00086">
    <property type="entry name" value="PAC"/>
    <property type="match status" value="2"/>
</dbReference>
<dbReference type="NCBIfam" id="TIGR00229">
    <property type="entry name" value="sensory_box"/>
    <property type="match status" value="2"/>
</dbReference>
<evidence type="ECO:0000256" key="17">
    <source>
        <dbReference type="PROSITE-ProRule" id="PRU00244"/>
    </source>
</evidence>
<dbReference type="InterPro" id="IPR001789">
    <property type="entry name" value="Sig_transdc_resp-reg_receiver"/>
</dbReference>
<dbReference type="RefSeq" id="WP_044056906.1">
    <property type="nucleotide sequence ID" value="NZ_CBCSKJ010000003.1"/>
</dbReference>
<dbReference type="GO" id="GO:0005524">
    <property type="term" value="F:ATP binding"/>
    <property type="evidence" value="ECO:0007669"/>
    <property type="project" value="UniProtKB-KW"/>
</dbReference>
<dbReference type="AlphaFoldDB" id="A0A075P625"/>
<name>A0A075P625_9ALTE</name>
<gene>
    <name evidence="24" type="ORF">EP13_08670</name>
</gene>
<dbReference type="PANTHER" id="PTHR43047:SF72">
    <property type="entry name" value="OSMOSENSING HISTIDINE PROTEIN KINASE SLN1"/>
    <property type="match status" value="1"/>
</dbReference>
<dbReference type="KEGG" id="aal:EP13_08670"/>
<dbReference type="InterPro" id="IPR035965">
    <property type="entry name" value="PAS-like_dom_sf"/>
</dbReference>
<dbReference type="SMART" id="SM00388">
    <property type="entry name" value="HisKA"/>
    <property type="match status" value="1"/>
</dbReference>
<keyword evidence="14 17" id="KW-0472">Membrane</keyword>
<dbReference type="EMBL" id="CP008849">
    <property type="protein sequence ID" value="AIF98747.1"/>
    <property type="molecule type" value="Genomic_DNA"/>
</dbReference>
<dbReference type="InterPro" id="IPR036097">
    <property type="entry name" value="HisK_dim/P_sf"/>
</dbReference>
<feature type="domain" description="PAS" evidence="20">
    <location>
        <begin position="414"/>
        <end position="460"/>
    </location>
</feature>
<feature type="transmembrane region" description="Helical" evidence="17">
    <location>
        <begin position="92"/>
        <end position="111"/>
    </location>
</feature>
<dbReference type="eggNOG" id="COG2205">
    <property type="taxonomic scope" value="Bacteria"/>
</dbReference>
<dbReference type="SUPFAM" id="SSF47384">
    <property type="entry name" value="Homodimeric domain of signal transducing histidine kinase"/>
    <property type="match status" value="1"/>
</dbReference>
<dbReference type="SUPFAM" id="SSF55785">
    <property type="entry name" value="PYP-like sensor domain (PAS domain)"/>
    <property type="match status" value="2"/>
</dbReference>
<dbReference type="Gene3D" id="3.40.50.2300">
    <property type="match status" value="1"/>
</dbReference>
<evidence type="ECO:0000259" key="20">
    <source>
        <dbReference type="PROSITE" id="PS50112"/>
    </source>
</evidence>
<dbReference type="Gene3D" id="1.20.120.160">
    <property type="entry name" value="HPT domain"/>
    <property type="match status" value="1"/>
</dbReference>
<evidence type="ECO:0000313" key="24">
    <source>
        <dbReference type="EMBL" id="AIF98747.1"/>
    </source>
</evidence>
<feature type="transmembrane region" description="Helical" evidence="17">
    <location>
        <begin position="229"/>
        <end position="255"/>
    </location>
</feature>
<comment type="catalytic activity">
    <reaction evidence="1">
        <text>ATP + protein L-histidine = ADP + protein N-phospho-L-histidine.</text>
        <dbReference type="EC" id="2.7.13.3"/>
    </reaction>
</comment>
<feature type="domain" description="PAS" evidence="20">
    <location>
        <begin position="267"/>
        <end position="339"/>
    </location>
</feature>
<dbReference type="InterPro" id="IPR003594">
    <property type="entry name" value="HATPase_dom"/>
</dbReference>
<feature type="transmembrane region" description="Helical" evidence="17">
    <location>
        <begin position="55"/>
        <end position="80"/>
    </location>
</feature>
<keyword evidence="13" id="KW-0902">Two-component regulatory system</keyword>
<evidence type="ECO:0000256" key="5">
    <source>
        <dbReference type="ARBA" id="ARBA00022519"/>
    </source>
</evidence>
<dbReference type="eggNOG" id="COG2202">
    <property type="taxonomic scope" value="Bacteria"/>
</dbReference>
<keyword evidence="25" id="KW-1185">Reference proteome</keyword>
<dbReference type="PRINTS" id="PR00344">
    <property type="entry name" value="BCTRLSENSOR"/>
</dbReference>
<organism evidence="24 25">
    <name type="scientific">Alteromonas australica</name>
    <dbReference type="NCBI Taxonomy" id="589873"/>
    <lineage>
        <taxon>Bacteria</taxon>
        <taxon>Pseudomonadati</taxon>
        <taxon>Pseudomonadota</taxon>
        <taxon>Gammaproteobacteria</taxon>
        <taxon>Alteromonadales</taxon>
        <taxon>Alteromonadaceae</taxon>
        <taxon>Alteromonas/Salinimonas group</taxon>
        <taxon>Alteromonas</taxon>
    </lineage>
</organism>
<evidence type="ECO:0000256" key="13">
    <source>
        <dbReference type="ARBA" id="ARBA00023012"/>
    </source>
</evidence>
<dbReference type="Gene3D" id="1.10.287.130">
    <property type="match status" value="1"/>
</dbReference>
<dbReference type="SUPFAM" id="SSF47226">
    <property type="entry name" value="Histidine-containing phosphotransfer domain, HPT domain"/>
    <property type="match status" value="1"/>
</dbReference>
<evidence type="ECO:0000256" key="7">
    <source>
        <dbReference type="ARBA" id="ARBA00022679"/>
    </source>
</evidence>
<dbReference type="SMART" id="SM00387">
    <property type="entry name" value="HATPase_c"/>
    <property type="match status" value="1"/>
</dbReference>
<dbReference type="GO" id="GO:0009927">
    <property type="term" value="F:histidine phosphotransfer kinase activity"/>
    <property type="evidence" value="ECO:0007669"/>
    <property type="project" value="TreeGrafter"/>
</dbReference>
<evidence type="ECO:0000256" key="9">
    <source>
        <dbReference type="ARBA" id="ARBA00022741"/>
    </source>
</evidence>
<dbReference type="CDD" id="cd16922">
    <property type="entry name" value="HATPase_EvgS-ArcB-TorS-like"/>
    <property type="match status" value="1"/>
</dbReference>
<dbReference type="SUPFAM" id="SSF55874">
    <property type="entry name" value="ATPase domain of HSP90 chaperone/DNA topoisomerase II/histidine kinase"/>
    <property type="match status" value="1"/>
</dbReference>
<dbReference type="InterPro" id="IPR005330">
    <property type="entry name" value="MHYT_dom"/>
</dbReference>
<dbReference type="GO" id="GO:0005886">
    <property type="term" value="C:plasma membrane"/>
    <property type="evidence" value="ECO:0007669"/>
    <property type="project" value="UniProtKB-SubCell"/>
</dbReference>
<keyword evidence="4" id="KW-1003">Cell membrane</keyword>
<evidence type="ECO:0000259" key="22">
    <source>
        <dbReference type="PROSITE" id="PS50894"/>
    </source>
</evidence>
<feature type="transmembrane region" description="Helical" evidence="17">
    <location>
        <begin position="118"/>
        <end position="135"/>
    </location>
</feature>
<dbReference type="InterPro" id="IPR036641">
    <property type="entry name" value="HPT_dom_sf"/>
</dbReference>
<evidence type="ECO:0000259" key="23">
    <source>
        <dbReference type="PROSITE" id="PS50924"/>
    </source>
</evidence>
<evidence type="ECO:0000256" key="1">
    <source>
        <dbReference type="ARBA" id="ARBA00000085"/>
    </source>
</evidence>
<feature type="domain" description="Response regulatory" evidence="19">
    <location>
        <begin position="775"/>
        <end position="894"/>
    </location>
</feature>
<protein>
    <recommendedName>
        <fullName evidence="3">histidine kinase</fullName>
        <ecNumber evidence="3">2.7.13.3</ecNumber>
    </recommendedName>
</protein>
<evidence type="ECO:0000256" key="2">
    <source>
        <dbReference type="ARBA" id="ARBA00004429"/>
    </source>
</evidence>
<sequence length="1108" mass="121850">MIFNYFDVGPEVTLLSGHYDYALVGLSLFVAIFAAFMAFNVATQASETTDRIRRYSLLCAGSIALGGGIWAMHFLGMLAFELCTPVNYDVTITSLSAIPAIAAAWVALRLLTQSHITFLQILYGGVLVGAGIGTMHYSGMAAMELAPLLRYDLGLFALSIVVAVILAMISLAIKFGVSKNKNNSRNFSGVLLASVVMGLAIAGMHYTGMAAARFVLPPGMELSTQSASISVYLALSVAMVTVTLIAIVLGLTLLFKYKDVTLRAIASERVQRAITDTAVDAILTLNDKGLVQTANPAVESLLGYTPEELIGRPAELLIPEDRKHIYNDDFFAQRSVPMQQIIGTSREAKVVHKSGEHIPVQIGIGYTKIDNKAIFVGFLSDLRKRKEIENALRESETKFRSFISNIPGIAYRCLNENGWPMLFISDAVADITGYSAQDFLLPSPMMSFNELYHPDDLDKVAGGNEEDGEFSLEYRIITKQGDVRWVIEHGVHVKDEQGKVLHIDGFISDITARKEMEEELRVAKENAEQAAAARTTFLANMSHEIRTPMNAIIGFSDLMLAEDMPVEQHGHLTTINRSARSLLHLLNDILDSAKLDKGKLELEYRDFVLREEVDTVVSTFWLEAKRKNISLQVTVDDDVSEAYSGVPERLRQVLNNLIGNAVKFTAKGAVELNVKTDTEFVYFSVKDSGIGMSKEQVQRVFEAFSQADASMSRKYGGTGLGTTISKQLVELMGGTICAESELGEGSKFTFRLPLTPATAPKAEVEGKPLPLPAMHMLIVDDIAQNIDLLSLLLTRSGHQVTIARDGQEALSKMQDDSIDIVLMDLQMPILDGLEAAKRRREYERDNKLSPLPIVALTASVLVQDRHAATEAGMEGFANKPIDYPVLTREIARVMGLKENELAASPIEAPAQKPKKTSRSTVKVVDMDKALQLWTDKDIYLREVNRFITSSEEKIKAIITAIIEGNVDDTSMLAHGMKGVAGNLSMTTLFSICRDIEQSAKSKELDIGLVEPLRHAFADLKAWVVTQEADKTQDTNAQINTNELVSHLKQLSDSVKQNMLDEEELSTLAAMTVGSYKEEVSAILLDIDEFEFENAEVRIQALINLIDKS</sequence>
<dbReference type="InterPro" id="IPR036890">
    <property type="entry name" value="HATPase_C_sf"/>
</dbReference>
<feature type="modified residue" description="Phosphohistidine" evidence="15">
    <location>
        <position position="974"/>
    </location>
</feature>
<dbReference type="Pfam" id="PF01627">
    <property type="entry name" value="Hpt"/>
    <property type="match status" value="1"/>
</dbReference>
<dbReference type="Proteomes" id="UP000056090">
    <property type="component" value="Chromosome"/>
</dbReference>
<dbReference type="EC" id="2.7.13.3" evidence="3"/>
<dbReference type="Pfam" id="PF03707">
    <property type="entry name" value="MHYT"/>
    <property type="match status" value="3"/>
</dbReference>
<evidence type="ECO:0000259" key="18">
    <source>
        <dbReference type="PROSITE" id="PS50109"/>
    </source>
</evidence>
<dbReference type="InterPro" id="IPR000700">
    <property type="entry name" value="PAS-assoc_C"/>
</dbReference>
<dbReference type="SMART" id="SM00448">
    <property type="entry name" value="REC"/>
    <property type="match status" value="1"/>
</dbReference>
<dbReference type="GO" id="GO:0000155">
    <property type="term" value="F:phosphorelay sensor kinase activity"/>
    <property type="evidence" value="ECO:0007669"/>
    <property type="project" value="InterPro"/>
</dbReference>
<dbReference type="InterPro" id="IPR004358">
    <property type="entry name" value="Sig_transdc_His_kin-like_C"/>
</dbReference>
<dbReference type="FunFam" id="3.30.565.10:FF:000010">
    <property type="entry name" value="Sensor histidine kinase RcsC"/>
    <property type="match status" value="1"/>
</dbReference>
<dbReference type="CDD" id="cd00130">
    <property type="entry name" value="PAS"/>
    <property type="match status" value="2"/>
</dbReference>
<dbReference type="PROSITE" id="PS50110">
    <property type="entry name" value="RESPONSE_REGULATORY"/>
    <property type="match status" value="1"/>
</dbReference>
<dbReference type="SMART" id="SM00091">
    <property type="entry name" value="PAS"/>
    <property type="match status" value="2"/>
</dbReference>
<dbReference type="eggNOG" id="COG0784">
    <property type="taxonomic scope" value="Bacteria"/>
</dbReference>
<dbReference type="InterPro" id="IPR005467">
    <property type="entry name" value="His_kinase_dom"/>
</dbReference>
<evidence type="ECO:0000259" key="19">
    <source>
        <dbReference type="PROSITE" id="PS50110"/>
    </source>
</evidence>
<evidence type="ECO:0000256" key="15">
    <source>
        <dbReference type="PROSITE-ProRule" id="PRU00110"/>
    </source>
</evidence>
<dbReference type="InterPro" id="IPR008207">
    <property type="entry name" value="Sig_transdc_His_kin_Hpt_dom"/>
</dbReference>
<feature type="transmembrane region" description="Helical" evidence="17">
    <location>
        <begin position="189"/>
        <end position="209"/>
    </location>
</feature>
<dbReference type="GeneID" id="78254985"/>
<feature type="domain" description="MHYT" evidence="23">
    <location>
        <begin position="19"/>
        <end position="215"/>
    </location>
</feature>
<dbReference type="InterPro" id="IPR003661">
    <property type="entry name" value="HisK_dim/P_dom"/>
</dbReference>
<feature type="domain" description="PAC" evidence="21">
    <location>
        <begin position="470"/>
        <end position="522"/>
    </location>
</feature>
<keyword evidence="8 17" id="KW-0812">Transmembrane</keyword>
<feature type="transmembrane region" description="Helical" evidence="17">
    <location>
        <begin position="155"/>
        <end position="177"/>
    </location>
</feature>
<dbReference type="Pfam" id="PF00512">
    <property type="entry name" value="HisKA"/>
    <property type="match status" value="1"/>
</dbReference>
<evidence type="ECO:0000256" key="16">
    <source>
        <dbReference type="PROSITE-ProRule" id="PRU00169"/>
    </source>
</evidence>
<evidence type="ECO:0000256" key="14">
    <source>
        <dbReference type="ARBA" id="ARBA00023136"/>
    </source>
</evidence>
<dbReference type="InterPro" id="IPR013655">
    <property type="entry name" value="PAS_fold_3"/>
</dbReference>
<dbReference type="CDD" id="cd00082">
    <property type="entry name" value="HisKA"/>
    <property type="match status" value="1"/>
</dbReference>
<dbReference type="SUPFAM" id="SSF52172">
    <property type="entry name" value="CheY-like"/>
    <property type="match status" value="1"/>
</dbReference>
<dbReference type="eggNOG" id="COG3300">
    <property type="taxonomic scope" value="Bacteria"/>
</dbReference>
<keyword evidence="10 24" id="KW-0418">Kinase</keyword>
<dbReference type="Pfam" id="PF08447">
    <property type="entry name" value="PAS_3"/>
    <property type="match status" value="1"/>
</dbReference>
<dbReference type="CDD" id="cd17546">
    <property type="entry name" value="REC_hyHK_CKI1_RcsC-like"/>
    <property type="match status" value="1"/>
</dbReference>
<evidence type="ECO:0000259" key="21">
    <source>
        <dbReference type="PROSITE" id="PS50113"/>
    </source>
</evidence>
<feature type="domain" description="HPt" evidence="22">
    <location>
        <begin position="935"/>
        <end position="1026"/>
    </location>
</feature>
<keyword evidence="9" id="KW-0547">Nucleotide-binding</keyword>
<dbReference type="PROSITE" id="PS50924">
    <property type="entry name" value="MHYT"/>
    <property type="match status" value="1"/>
</dbReference>
<keyword evidence="7" id="KW-0808">Transferase</keyword>
<proteinExistence type="predicted"/>
<evidence type="ECO:0000313" key="25">
    <source>
        <dbReference type="Proteomes" id="UP000056090"/>
    </source>
</evidence>
<feature type="domain" description="Histidine kinase" evidence="18">
    <location>
        <begin position="540"/>
        <end position="756"/>
    </location>
</feature>
<evidence type="ECO:0000256" key="4">
    <source>
        <dbReference type="ARBA" id="ARBA00022475"/>
    </source>
</evidence>
<keyword evidence="12 17" id="KW-1133">Transmembrane helix</keyword>
<keyword evidence="5" id="KW-0997">Cell inner membrane</keyword>
<dbReference type="PROSITE" id="PS50113">
    <property type="entry name" value="PAC"/>
    <property type="match status" value="1"/>
</dbReference>
<accession>A0A075P625</accession>
<dbReference type="Pfam" id="PF13426">
    <property type="entry name" value="PAS_9"/>
    <property type="match status" value="1"/>
</dbReference>
<dbReference type="Gene3D" id="3.30.450.20">
    <property type="entry name" value="PAS domain"/>
    <property type="match status" value="2"/>
</dbReference>
<comment type="subcellular location">
    <subcellularLocation>
        <location evidence="2">Cell inner membrane</location>
        <topology evidence="2">Multi-pass membrane protein</topology>
    </subcellularLocation>
</comment>
<dbReference type="FunFam" id="1.10.287.130:FF:000004">
    <property type="entry name" value="Ethylene receptor 1"/>
    <property type="match status" value="1"/>
</dbReference>
<keyword evidence="6 16" id="KW-0597">Phosphoprotein</keyword>
<reference evidence="24 25" key="1">
    <citation type="submission" date="2014-06" db="EMBL/GenBank/DDBJ databases">
        <title>Genomes of Alteromonas australica, a world apart.</title>
        <authorList>
            <person name="Gonzaga A."/>
            <person name="Lopez-Perez M."/>
            <person name="Rodriguez-Valera F."/>
        </authorList>
    </citation>
    <scope>NUCLEOTIDE SEQUENCE [LARGE SCALE GENOMIC DNA]</scope>
    <source>
        <strain evidence="24 25">H 17</strain>
    </source>
</reference>
<dbReference type="Pfam" id="PF00072">
    <property type="entry name" value="Response_reg"/>
    <property type="match status" value="1"/>
</dbReference>
<feature type="modified residue" description="4-aspartylphosphate" evidence="16">
    <location>
        <position position="824"/>
    </location>
</feature>
<dbReference type="Pfam" id="PF02518">
    <property type="entry name" value="HATPase_c"/>
    <property type="match status" value="1"/>
</dbReference>
<keyword evidence="11" id="KW-0067">ATP-binding</keyword>
<feature type="transmembrane region" description="Helical" evidence="17">
    <location>
        <begin position="21"/>
        <end position="43"/>
    </location>
</feature>
<evidence type="ECO:0000256" key="3">
    <source>
        <dbReference type="ARBA" id="ARBA00012438"/>
    </source>
</evidence>
<dbReference type="PROSITE" id="PS50112">
    <property type="entry name" value="PAS"/>
    <property type="match status" value="2"/>
</dbReference>
<dbReference type="InterPro" id="IPR000014">
    <property type="entry name" value="PAS"/>
</dbReference>
<dbReference type="PROSITE" id="PS50109">
    <property type="entry name" value="HIS_KIN"/>
    <property type="match status" value="1"/>
</dbReference>
<evidence type="ECO:0000256" key="11">
    <source>
        <dbReference type="ARBA" id="ARBA00022840"/>
    </source>
</evidence>
<evidence type="ECO:0000256" key="6">
    <source>
        <dbReference type="ARBA" id="ARBA00022553"/>
    </source>
</evidence>
<dbReference type="PROSITE" id="PS50894">
    <property type="entry name" value="HPT"/>
    <property type="match status" value="1"/>
</dbReference>
<dbReference type="InterPro" id="IPR011006">
    <property type="entry name" value="CheY-like_superfamily"/>
</dbReference>
<evidence type="ECO:0000256" key="8">
    <source>
        <dbReference type="ARBA" id="ARBA00022692"/>
    </source>
</evidence>